<dbReference type="Proteomes" id="UP000282311">
    <property type="component" value="Unassembled WGS sequence"/>
</dbReference>
<dbReference type="Pfam" id="PF22882">
    <property type="entry name" value="GT-D-like"/>
    <property type="match status" value="1"/>
</dbReference>
<dbReference type="EMBL" id="RBAH01000005">
    <property type="protein sequence ID" value="RKN85289.1"/>
    <property type="molecule type" value="Genomic_DNA"/>
</dbReference>
<protein>
    <recommendedName>
        <fullName evidence="1">GT-D fold-like domain-containing protein</fullName>
    </recommendedName>
</protein>
<reference evidence="2 3" key="1">
    <citation type="journal article" date="2007" name="Int. J. Syst. Evol. Microbiol.">
        <title>Paenibacillus ginsengarvi sp. nov., isolated from soil from ginseng cultivation.</title>
        <authorList>
            <person name="Yoon M.H."/>
            <person name="Ten L.N."/>
            <person name="Im W.T."/>
        </authorList>
    </citation>
    <scope>NUCLEOTIDE SEQUENCE [LARGE SCALE GENOMIC DNA]</scope>
    <source>
        <strain evidence="2 3">KCTC 13059</strain>
    </source>
</reference>
<evidence type="ECO:0000313" key="2">
    <source>
        <dbReference type="EMBL" id="RKN85289.1"/>
    </source>
</evidence>
<keyword evidence="3" id="KW-1185">Reference proteome</keyword>
<proteinExistence type="predicted"/>
<dbReference type="NCBIfam" id="NF040628">
    <property type="entry name" value="GT-D_rel"/>
    <property type="match status" value="1"/>
</dbReference>
<accession>A0A3B0CM24</accession>
<name>A0A3B0CM24_9BACL</name>
<sequence length="337" mass="37455">MLHRLVLRKRKPHMKRKMRIRRKVLRKSRFKSAAPASPGGTYDEGYNAGYNSGYNGGHEEGYRQGRYDGEGRNEWKDGVEGLIDSFIPSYEILPDFTAEQIVAAGVEHLRPQMRHLLTPEEIGARILHALDTRSPFSLVRIGDGEILTLSQGVVLSVDQVREQGYFLGYAGIDVPDFEARDQLRDAIRLASVVGIPKLRVRNYQPLAIAAFRAHGLDYHSLALTDSLINYYLYQAGYMSKIVSGRRVLIAGKLAEPLADYMRRNGVHVVDTITPVEGVKDVPRVMAEIATRDFDIALVAAGIAAVLISQRIATELGKVAIDFGHLANSMIKGEAPFQ</sequence>
<feature type="domain" description="GT-D fold-like" evidence="1">
    <location>
        <begin position="117"/>
        <end position="329"/>
    </location>
</feature>
<dbReference type="AlphaFoldDB" id="A0A3B0CM24"/>
<comment type="caution">
    <text evidence="2">The sequence shown here is derived from an EMBL/GenBank/DDBJ whole genome shotgun (WGS) entry which is preliminary data.</text>
</comment>
<dbReference type="InterPro" id="IPR055171">
    <property type="entry name" value="GT-D-like"/>
</dbReference>
<dbReference type="InterPro" id="IPR049785">
    <property type="entry name" value="GT-D-like_firm"/>
</dbReference>
<gene>
    <name evidence="2" type="ORF">D7M11_09390</name>
</gene>
<evidence type="ECO:0000313" key="3">
    <source>
        <dbReference type="Proteomes" id="UP000282311"/>
    </source>
</evidence>
<organism evidence="2 3">
    <name type="scientific">Paenibacillus ginsengarvi</name>
    <dbReference type="NCBI Taxonomy" id="400777"/>
    <lineage>
        <taxon>Bacteria</taxon>
        <taxon>Bacillati</taxon>
        <taxon>Bacillota</taxon>
        <taxon>Bacilli</taxon>
        <taxon>Bacillales</taxon>
        <taxon>Paenibacillaceae</taxon>
        <taxon>Paenibacillus</taxon>
    </lineage>
</organism>
<evidence type="ECO:0000259" key="1">
    <source>
        <dbReference type="Pfam" id="PF22882"/>
    </source>
</evidence>